<feature type="transmembrane region" description="Helical" evidence="1">
    <location>
        <begin position="58"/>
        <end position="78"/>
    </location>
</feature>
<keyword evidence="1" id="KW-1133">Transmembrane helix</keyword>
<keyword evidence="1" id="KW-0812">Transmembrane</keyword>
<feature type="transmembrane region" description="Helical" evidence="1">
    <location>
        <begin position="199"/>
        <end position="219"/>
    </location>
</feature>
<dbReference type="RefSeq" id="WP_187056142.1">
    <property type="nucleotide sequence ID" value="NZ_CP060412.1"/>
</dbReference>
<dbReference type="AlphaFoldDB" id="A0A7G8Q1L2"/>
<evidence type="ECO:0008006" key="4">
    <source>
        <dbReference type="Google" id="ProtNLM"/>
    </source>
</evidence>
<name>A0A7G8Q1L2_9GAMM</name>
<gene>
    <name evidence="2" type="ORF">H8F01_16470</name>
</gene>
<protein>
    <recommendedName>
        <fullName evidence="4">DUF4386 family protein</fullName>
    </recommendedName>
</protein>
<feature type="transmembrane region" description="Helical" evidence="1">
    <location>
        <begin position="90"/>
        <end position="119"/>
    </location>
</feature>
<accession>A0A7G8Q1L2</accession>
<evidence type="ECO:0000313" key="2">
    <source>
        <dbReference type="EMBL" id="QNK00670.1"/>
    </source>
</evidence>
<organism evidence="2 3">
    <name type="scientific">Dyella telluris</name>
    <dbReference type="NCBI Taxonomy" id="2763498"/>
    <lineage>
        <taxon>Bacteria</taxon>
        <taxon>Pseudomonadati</taxon>
        <taxon>Pseudomonadota</taxon>
        <taxon>Gammaproteobacteria</taxon>
        <taxon>Lysobacterales</taxon>
        <taxon>Rhodanobacteraceae</taxon>
        <taxon>Dyella</taxon>
    </lineage>
</organism>
<sequence length="227" mass="24089">MTAIHDAVRIQGLRPAGMLLIGLPLLGMLVLAHHPTTQAHDVQALQQQLVAVTLHSRLVHGALILMQCALLYAQLSWLQARDLRRGLPRAAALMLVLGAIGVIGAALVDGFVVTAPAMYPHDDAMHLVTMEQLVRFAATLNQTLILAGEAATSIGIVMLALDLLSLEPLARAAGIAGVVLGAGTLVALFSGLLTLHLHGMQMLFAAQSVWLLWLGIVVVRRPSREAT</sequence>
<feature type="transmembrane region" description="Helical" evidence="1">
    <location>
        <begin position="173"/>
        <end position="193"/>
    </location>
</feature>
<keyword evidence="1" id="KW-0472">Membrane</keyword>
<feature type="transmembrane region" description="Helical" evidence="1">
    <location>
        <begin position="139"/>
        <end position="161"/>
    </location>
</feature>
<dbReference type="EMBL" id="CP060412">
    <property type="protein sequence ID" value="QNK00670.1"/>
    <property type="molecule type" value="Genomic_DNA"/>
</dbReference>
<dbReference type="KEGG" id="dtl:H8F01_16470"/>
<keyword evidence="3" id="KW-1185">Reference proteome</keyword>
<reference evidence="2 3" key="1">
    <citation type="submission" date="2020-08" db="EMBL/GenBank/DDBJ databases">
        <title>Dyella sp. G9 isolated from forest soil.</title>
        <authorList>
            <person name="Fu J."/>
            <person name="Qiu L."/>
        </authorList>
    </citation>
    <scope>NUCLEOTIDE SEQUENCE [LARGE SCALE GENOMIC DNA]</scope>
    <source>
        <strain evidence="2 3">G9</strain>
    </source>
</reference>
<evidence type="ECO:0000313" key="3">
    <source>
        <dbReference type="Proteomes" id="UP000515873"/>
    </source>
</evidence>
<dbReference type="Proteomes" id="UP000515873">
    <property type="component" value="Chromosome"/>
</dbReference>
<proteinExistence type="predicted"/>
<evidence type="ECO:0000256" key="1">
    <source>
        <dbReference type="SAM" id="Phobius"/>
    </source>
</evidence>